<keyword evidence="1" id="KW-1133">Transmembrane helix</keyword>
<dbReference type="RefSeq" id="WP_207671621.1">
    <property type="nucleotide sequence ID" value="NZ_JAFREM010000002.1"/>
</dbReference>
<feature type="transmembrane region" description="Helical" evidence="1">
    <location>
        <begin position="69"/>
        <end position="88"/>
    </location>
</feature>
<evidence type="ECO:0000256" key="1">
    <source>
        <dbReference type="SAM" id="Phobius"/>
    </source>
</evidence>
<reference evidence="2 3" key="1">
    <citation type="submission" date="2021-03" db="EMBL/GenBank/DDBJ databases">
        <title>Enterococcal diversity collection.</title>
        <authorList>
            <person name="Gilmore M.S."/>
            <person name="Schwartzman J."/>
            <person name="Van Tyne D."/>
            <person name="Martin M."/>
            <person name="Earl A.M."/>
            <person name="Manson A.L."/>
            <person name="Straub T."/>
            <person name="Salamzade R."/>
            <person name="Saavedra J."/>
            <person name="Lebreton F."/>
            <person name="Prichula J."/>
            <person name="Schaufler K."/>
            <person name="Gaca A."/>
            <person name="Sgardioli B."/>
            <person name="Wagenaar J."/>
            <person name="Strong T."/>
        </authorList>
    </citation>
    <scope>NUCLEOTIDE SEQUENCE [LARGE SCALE GENOMIC DNA]</scope>
    <source>
        <strain evidence="2 3">669A</strain>
    </source>
</reference>
<name>A0ABS3L4Y4_9ENTE</name>
<organism evidence="2 3">
    <name type="scientific">Candidatus Enterococcus moelleringii</name>
    <dbReference type="NCBI Taxonomy" id="2815325"/>
    <lineage>
        <taxon>Bacteria</taxon>
        <taxon>Bacillati</taxon>
        <taxon>Bacillota</taxon>
        <taxon>Bacilli</taxon>
        <taxon>Lactobacillales</taxon>
        <taxon>Enterococcaceae</taxon>
        <taxon>Enterococcus</taxon>
    </lineage>
</organism>
<dbReference type="EMBL" id="JAFREM010000002">
    <property type="protein sequence ID" value="MBO1304679.1"/>
    <property type="molecule type" value="Genomic_DNA"/>
</dbReference>
<gene>
    <name evidence="2" type="ORF">JZO70_00790</name>
</gene>
<feature type="transmembrane region" description="Helical" evidence="1">
    <location>
        <begin position="43"/>
        <end position="62"/>
    </location>
</feature>
<keyword evidence="1" id="KW-0472">Membrane</keyword>
<accession>A0ABS3L4Y4</accession>
<keyword evidence="3" id="KW-1185">Reference proteome</keyword>
<feature type="transmembrane region" description="Helical" evidence="1">
    <location>
        <begin position="94"/>
        <end position="118"/>
    </location>
</feature>
<protein>
    <recommendedName>
        <fullName evidence="4">Integral membrane protein</fullName>
    </recommendedName>
</protein>
<feature type="transmembrane region" description="Helical" evidence="1">
    <location>
        <begin position="12"/>
        <end position="31"/>
    </location>
</feature>
<evidence type="ECO:0008006" key="4">
    <source>
        <dbReference type="Google" id="ProtNLM"/>
    </source>
</evidence>
<keyword evidence="1" id="KW-0812">Transmembrane</keyword>
<dbReference type="Proteomes" id="UP000664601">
    <property type="component" value="Unassembled WGS sequence"/>
</dbReference>
<proteinExistence type="predicted"/>
<comment type="caution">
    <text evidence="2">The sequence shown here is derived from an EMBL/GenBank/DDBJ whole genome shotgun (WGS) entry which is preliminary data.</text>
</comment>
<sequence length="126" mass="14947">MYKKLNQYLGRRPGFYLLFLWTILVVVQMIVNGRNQLPLWHNMYTKFVFALCFLLVFFFYTLKLQKRTQFVVGFVSSFIYQIVSNWFNKGLVDYTSLIILAVVAIMCAAFLMIIVTGLERNYERSK</sequence>
<evidence type="ECO:0000313" key="2">
    <source>
        <dbReference type="EMBL" id="MBO1304679.1"/>
    </source>
</evidence>
<evidence type="ECO:0000313" key="3">
    <source>
        <dbReference type="Proteomes" id="UP000664601"/>
    </source>
</evidence>